<evidence type="ECO:0000259" key="7">
    <source>
        <dbReference type="Pfam" id="PF25005"/>
    </source>
</evidence>
<evidence type="ECO:0000256" key="1">
    <source>
        <dbReference type="ARBA" id="ARBA00004123"/>
    </source>
</evidence>
<dbReference type="PANTHER" id="PTHR12772">
    <property type="entry name" value="DNA REPLICATION COMPLEX GINS PROTEIN PSF2"/>
    <property type="match status" value="1"/>
</dbReference>
<dbReference type="OrthoDB" id="278410at2759"/>
<protein>
    <submittedName>
        <fullName evidence="8">Uncharacterized protein</fullName>
    </submittedName>
</protein>
<name>A0A0S4IKN5_BODSA</name>
<evidence type="ECO:0000313" key="8">
    <source>
        <dbReference type="EMBL" id="CUE64829.1"/>
    </source>
</evidence>
<reference evidence="9" key="1">
    <citation type="submission" date="2015-09" db="EMBL/GenBank/DDBJ databases">
        <authorList>
            <consortium name="Pathogen Informatics"/>
        </authorList>
    </citation>
    <scope>NUCLEOTIDE SEQUENCE [LARGE SCALE GENOMIC DNA]</scope>
    <source>
        <strain evidence="9">Lake Konstanz</strain>
    </source>
</reference>
<dbReference type="CDD" id="cd11712">
    <property type="entry name" value="GINS_A_psf2"/>
    <property type="match status" value="1"/>
</dbReference>
<evidence type="ECO:0000313" key="9">
    <source>
        <dbReference type="Proteomes" id="UP000051952"/>
    </source>
</evidence>
<feature type="domain" description="DNA replication complex GINS protein PSF2 N-terminal" evidence="7">
    <location>
        <begin position="43"/>
        <end position="96"/>
    </location>
</feature>
<dbReference type="EMBL" id="CYKH01000046">
    <property type="protein sequence ID" value="CUE64829.1"/>
    <property type="molecule type" value="Genomic_DNA"/>
</dbReference>
<feature type="compositionally biased region" description="Basic residues" evidence="5">
    <location>
        <begin position="293"/>
        <end position="302"/>
    </location>
</feature>
<evidence type="ECO:0000256" key="4">
    <source>
        <dbReference type="ARBA" id="ARBA00023242"/>
    </source>
</evidence>
<proteinExistence type="inferred from homology"/>
<dbReference type="Pfam" id="PF25005">
    <property type="entry name" value="PSF2_N"/>
    <property type="match status" value="1"/>
</dbReference>
<evidence type="ECO:0000256" key="3">
    <source>
        <dbReference type="ARBA" id="ARBA00022705"/>
    </source>
</evidence>
<dbReference type="OMA" id="EMGENND"/>
<dbReference type="SUPFAM" id="SSF158573">
    <property type="entry name" value="GINS helical bundle-like"/>
    <property type="match status" value="1"/>
</dbReference>
<dbReference type="SUPFAM" id="SSF160059">
    <property type="entry name" value="PriA/YqbF domain"/>
    <property type="match status" value="1"/>
</dbReference>
<sequence length="302" mass="32698">MFDSTVAPSATVAAPSSSSSSTIAADASKSLGSRKFSLFEFSTYVAAEARVEMLPRFSLPKISLVSGSVGPFTTNYPIVVPLWLALYFRQTETCTLRPPAFLAKEYLEQLLQRECETESIFELLHFHFFEVAKLFFEHAQEDIPDCSHVMRLVPEIQARRREKMLRSISAFQDTTQSLHVPAMKVSNLVSTELHFLRSSFCRVLDAVSDLEIRGSVDFGPAVAMGGGMTSNVTPHRPSEGAATTIAGTEASSAARSEIASTVAGGDAGGGDDGGAMEGGVPTPDEQAAVMPQLKKRRTLRQR</sequence>
<dbReference type="GO" id="GO:0006260">
    <property type="term" value="P:DNA replication"/>
    <property type="evidence" value="ECO:0007669"/>
    <property type="project" value="UniProtKB-KW"/>
</dbReference>
<dbReference type="InterPro" id="IPR007257">
    <property type="entry name" value="GINS_Psf2"/>
</dbReference>
<comment type="similarity">
    <text evidence="2">Belongs to the GINS2/PSF2 family.</text>
</comment>
<comment type="subcellular location">
    <subcellularLocation>
        <location evidence="1">Nucleus</location>
    </subcellularLocation>
</comment>
<keyword evidence="9" id="KW-1185">Reference proteome</keyword>
<dbReference type="InterPro" id="IPR021151">
    <property type="entry name" value="GINS_A"/>
</dbReference>
<gene>
    <name evidence="8" type="ORF">BSAL_50665</name>
</gene>
<dbReference type="PANTHER" id="PTHR12772:SF0">
    <property type="entry name" value="DNA REPLICATION COMPLEX GINS PROTEIN PSF2"/>
    <property type="match status" value="1"/>
</dbReference>
<dbReference type="Gene3D" id="3.40.5.50">
    <property type="match status" value="1"/>
</dbReference>
<feature type="compositionally biased region" description="Gly residues" evidence="5">
    <location>
        <begin position="265"/>
        <end position="277"/>
    </location>
</feature>
<dbReference type="VEuPathDB" id="TriTrypDB:BSAL_50665"/>
<dbReference type="GO" id="GO:0000727">
    <property type="term" value="P:double-strand break repair via break-induced replication"/>
    <property type="evidence" value="ECO:0007669"/>
    <property type="project" value="TreeGrafter"/>
</dbReference>
<dbReference type="Proteomes" id="UP000051952">
    <property type="component" value="Unassembled WGS sequence"/>
</dbReference>
<dbReference type="InterPro" id="IPR056784">
    <property type="entry name" value="PSF2_N"/>
</dbReference>
<dbReference type="AlphaFoldDB" id="A0A0S4IKN5"/>
<evidence type="ECO:0000256" key="2">
    <source>
        <dbReference type="ARBA" id="ARBA00010565"/>
    </source>
</evidence>
<keyword evidence="3" id="KW-0235">DNA replication</keyword>
<dbReference type="Gene3D" id="1.20.58.1020">
    <property type="match status" value="1"/>
</dbReference>
<feature type="domain" description="GINS subunit" evidence="6">
    <location>
        <begin position="103"/>
        <end position="206"/>
    </location>
</feature>
<dbReference type="GO" id="GO:0000811">
    <property type="term" value="C:GINS complex"/>
    <property type="evidence" value="ECO:0007669"/>
    <property type="project" value="TreeGrafter"/>
</dbReference>
<keyword evidence="4" id="KW-0539">Nucleus</keyword>
<organism evidence="8 9">
    <name type="scientific">Bodo saltans</name>
    <name type="common">Flagellated protozoan</name>
    <dbReference type="NCBI Taxonomy" id="75058"/>
    <lineage>
        <taxon>Eukaryota</taxon>
        <taxon>Discoba</taxon>
        <taxon>Euglenozoa</taxon>
        <taxon>Kinetoplastea</taxon>
        <taxon>Metakinetoplastina</taxon>
        <taxon>Eubodonida</taxon>
        <taxon>Bodonidae</taxon>
        <taxon>Bodo</taxon>
    </lineage>
</organism>
<dbReference type="InterPro" id="IPR036224">
    <property type="entry name" value="GINS_bundle-like_dom_sf"/>
</dbReference>
<dbReference type="Pfam" id="PF05916">
    <property type="entry name" value="Sld5"/>
    <property type="match status" value="1"/>
</dbReference>
<accession>A0A0S4IKN5</accession>
<evidence type="ECO:0000256" key="5">
    <source>
        <dbReference type="SAM" id="MobiDB-lite"/>
    </source>
</evidence>
<feature type="region of interest" description="Disordered" evidence="5">
    <location>
        <begin position="262"/>
        <end position="302"/>
    </location>
</feature>
<dbReference type="CDD" id="cd21694">
    <property type="entry name" value="GINS_B_Psf2"/>
    <property type="match status" value="1"/>
</dbReference>
<evidence type="ECO:0000259" key="6">
    <source>
        <dbReference type="Pfam" id="PF05916"/>
    </source>
</evidence>